<gene>
    <name evidence="5" type="primary">rpl30e</name>
    <name evidence="7" type="ORF">HA254_04625</name>
</gene>
<evidence type="ECO:0000256" key="2">
    <source>
        <dbReference type="ARBA" id="ARBA00022980"/>
    </source>
</evidence>
<evidence type="ECO:0000259" key="6">
    <source>
        <dbReference type="Pfam" id="PF01248"/>
    </source>
</evidence>
<evidence type="ECO:0000256" key="5">
    <source>
        <dbReference type="HAMAP-Rule" id="MF_00481"/>
    </source>
</evidence>
<dbReference type="InterPro" id="IPR022991">
    <property type="entry name" value="Ribosomal_eL30_CS"/>
</dbReference>
<dbReference type="HAMAP" id="MF_00481">
    <property type="entry name" value="Ribosomal_eL30"/>
    <property type="match status" value="1"/>
</dbReference>
<dbReference type="GO" id="GO:0022625">
    <property type="term" value="C:cytosolic large ribosomal subunit"/>
    <property type="evidence" value="ECO:0007669"/>
    <property type="project" value="InterPro"/>
</dbReference>
<keyword evidence="3 5" id="KW-0687">Ribonucleoprotein</keyword>
<evidence type="ECO:0000313" key="8">
    <source>
        <dbReference type="Proteomes" id="UP000565078"/>
    </source>
</evidence>
<reference evidence="8" key="1">
    <citation type="journal article" date="2020" name="bioRxiv">
        <title>A rank-normalized archaeal taxonomy based on genome phylogeny resolves widespread incomplete and uneven classifications.</title>
        <authorList>
            <person name="Rinke C."/>
            <person name="Chuvochina M."/>
            <person name="Mussig A.J."/>
            <person name="Chaumeil P.-A."/>
            <person name="Waite D.W."/>
            <person name="Whitman W.B."/>
            <person name="Parks D.H."/>
            <person name="Hugenholtz P."/>
        </authorList>
    </citation>
    <scope>NUCLEOTIDE SEQUENCE [LARGE SCALE GENOMIC DNA]</scope>
</reference>
<keyword evidence="2 5" id="KW-0689">Ribosomal protein</keyword>
<proteinExistence type="inferred from homology"/>
<dbReference type="InterPro" id="IPR000231">
    <property type="entry name" value="Ribosomal_eL30"/>
</dbReference>
<evidence type="ECO:0000256" key="4">
    <source>
        <dbReference type="ARBA" id="ARBA00035231"/>
    </source>
</evidence>
<dbReference type="AlphaFoldDB" id="A0A7J4IYJ7"/>
<evidence type="ECO:0000256" key="1">
    <source>
        <dbReference type="ARBA" id="ARBA00007326"/>
    </source>
</evidence>
<evidence type="ECO:0000313" key="7">
    <source>
        <dbReference type="EMBL" id="HIH09924.1"/>
    </source>
</evidence>
<dbReference type="GO" id="GO:0006412">
    <property type="term" value="P:translation"/>
    <property type="evidence" value="ECO:0007669"/>
    <property type="project" value="UniProtKB-UniRule"/>
</dbReference>
<dbReference type="GO" id="GO:0003735">
    <property type="term" value="F:structural constituent of ribosome"/>
    <property type="evidence" value="ECO:0007669"/>
    <property type="project" value="InterPro"/>
</dbReference>
<dbReference type="GO" id="GO:0003723">
    <property type="term" value="F:RNA binding"/>
    <property type="evidence" value="ECO:0007669"/>
    <property type="project" value="InterPro"/>
</dbReference>
<protein>
    <recommendedName>
        <fullName evidence="4 5">Large ribosomal subunit protein eL30</fullName>
    </recommendedName>
</protein>
<dbReference type="Pfam" id="PF01248">
    <property type="entry name" value="Ribosomal_L7Ae"/>
    <property type="match status" value="1"/>
</dbReference>
<feature type="domain" description="Ribosomal protein eL8/eL30/eS12/Gadd45" evidence="6">
    <location>
        <begin position="2"/>
        <end position="94"/>
    </location>
</feature>
<dbReference type="Proteomes" id="UP000565078">
    <property type="component" value="Unassembled WGS sequence"/>
</dbReference>
<name>A0A7J4IYJ7_9ARCH</name>
<sequence length="102" mass="10806">MDVAKEIRRAVDTGKVIFGTKESERSLKNGSAKLIIVALNAPKLNTEKLSLFASIAKTPVHNFSGTGLELGSVCGKPFTVSAMTIEDAGKSKVLEIEARDGT</sequence>
<dbReference type="PROSITE" id="PS00993">
    <property type="entry name" value="RIBOSOMAL_L30E_2"/>
    <property type="match status" value="1"/>
</dbReference>
<dbReference type="PANTHER" id="PTHR11449">
    <property type="entry name" value="RIBOSOMAL PROTEIN L30"/>
    <property type="match status" value="1"/>
</dbReference>
<dbReference type="InterPro" id="IPR039109">
    <property type="entry name" value="Ribosomal_eL30-like"/>
</dbReference>
<comment type="caution">
    <text evidence="7">The sequence shown here is derived from an EMBL/GenBank/DDBJ whole genome shotgun (WGS) entry which is preliminary data.</text>
</comment>
<comment type="similarity">
    <text evidence="1 5">Belongs to the eukaryotic ribosomal protein eL30 family.</text>
</comment>
<accession>A0A7J4IYJ7</accession>
<dbReference type="NCBIfam" id="NF002172">
    <property type="entry name" value="PRK01018.1"/>
    <property type="match status" value="1"/>
</dbReference>
<dbReference type="EMBL" id="DUGC01000071">
    <property type="protein sequence ID" value="HIH09924.1"/>
    <property type="molecule type" value="Genomic_DNA"/>
</dbReference>
<organism evidence="7 8">
    <name type="scientific">Candidatus Iainarchaeum sp</name>
    <dbReference type="NCBI Taxonomy" id="3101447"/>
    <lineage>
        <taxon>Archaea</taxon>
        <taxon>Candidatus Iainarchaeota</taxon>
        <taxon>Candidatus Iainarchaeia</taxon>
        <taxon>Candidatus Iainarchaeales</taxon>
        <taxon>Candidatus Iainarchaeaceae</taxon>
        <taxon>Candidatus Iainarchaeum</taxon>
    </lineage>
</organism>
<evidence type="ECO:0000256" key="3">
    <source>
        <dbReference type="ARBA" id="ARBA00023274"/>
    </source>
</evidence>
<dbReference type="SUPFAM" id="SSF55315">
    <property type="entry name" value="L30e-like"/>
    <property type="match status" value="1"/>
</dbReference>
<dbReference type="Gene3D" id="3.30.1330.30">
    <property type="match status" value="1"/>
</dbReference>
<dbReference type="InterPro" id="IPR029064">
    <property type="entry name" value="Ribosomal_eL30-like_sf"/>
</dbReference>
<dbReference type="InterPro" id="IPR004038">
    <property type="entry name" value="Ribosomal_eL8/eL30/eS12/Gad45"/>
</dbReference>